<reference evidence="2" key="2">
    <citation type="journal article" date="2024" name="Plant">
        <title>Genomic evolution and insights into agronomic trait innovations of Sesamum species.</title>
        <authorList>
            <person name="Miao H."/>
            <person name="Wang L."/>
            <person name="Qu L."/>
            <person name="Liu H."/>
            <person name="Sun Y."/>
            <person name="Le M."/>
            <person name="Wang Q."/>
            <person name="Wei S."/>
            <person name="Zheng Y."/>
            <person name="Lin W."/>
            <person name="Duan Y."/>
            <person name="Cao H."/>
            <person name="Xiong S."/>
            <person name="Wang X."/>
            <person name="Wei L."/>
            <person name="Li C."/>
            <person name="Ma Q."/>
            <person name="Ju M."/>
            <person name="Zhao R."/>
            <person name="Li G."/>
            <person name="Mu C."/>
            <person name="Tian Q."/>
            <person name="Mei H."/>
            <person name="Zhang T."/>
            <person name="Gao T."/>
            <person name="Zhang H."/>
        </authorList>
    </citation>
    <scope>NUCLEOTIDE SEQUENCE</scope>
    <source>
        <strain evidence="2">KEN8</strain>
    </source>
</reference>
<dbReference type="AlphaFoldDB" id="A0AAW2SV48"/>
<sequence length="147" mass="16783">MISFTELSLSFWGYTLEMEARLLNMAPSKTVPQTPYEIWHGKPASYKYLRMWSSPAYVKRLTLVGLTKGVKPVGCIWVYKHKLGADGEVTAFEARLVAKGYTQRPGINFEETYPPVTEYIAASEAANKAIWMKNYIKSWVWHLALLS</sequence>
<feature type="domain" description="Reverse transcriptase Ty1/copia-type" evidence="1">
    <location>
        <begin position="61"/>
        <end position="119"/>
    </location>
</feature>
<gene>
    <name evidence="2" type="ORF">Scaly_0080700</name>
</gene>
<proteinExistence type="predicted"/>
<evidence type="ECO:0000313" key="2">
    <source>
        <dbReference type="EMBL" id="KAL0396323.1"/>
    </source>
</evidence>
<dbReference type="Pfam" id="PF07727">
    <property type="entry name" value="RVT_2"/>
    <property type="match status" value="1"/>
</dbReference>
<name>A0AAW2SV48_9LAMI</name>
<protein>
    <submittedName>
        <fullName evidence="2">Retrovirus-related Pol polyprotein from transposon RE2</fullName>
    </submittedName>
</protein>
<dbReference type="EMBL" id="JACGWM010000001">
    <property type="protein sequence ID" value="KAL0396323.1"/>
    <property type="molecule type" value="Genomic_DNA"/>
</dbReference>
<accession>A0AAW2SV48</accession>
<comment type="caution">
    <text evidence="2">The sequence shown here is derived from an EMBL/GenBank/DDBJ whole genome shotgun (WGS) entry which is preliminary data.</text>
</comment>
<reference evidence="2" key="1">
    <citation type="submission" date="2020-06" db="EMBL/GenBank/DDBJ databases">
        <authorList>
            <person name="Li T."/>
            <person name="Hu X."/>
            <person name="Zhang T."/>
            <person name="Song X."/>
            <person name="Zhang H."/>
            <person name="Dai N."/>
            <person name="Sheng W."/>
            <person name="Hou X."/>
            <person name="Wei L."/>
        </authorList>
    </citation>
    <scope>NUCLEOTIDE SEQUENCE</scope>
    <source>
        <strain evidence="2">KEN8</strain>
        <tissue evidence="2">Leaf</tissue>
    </source>
</reference>
<organism evidence="2">
    <name type="scientific">Sesamum calycinum</name>
    <dbReference type="NCBI Taxonomy" id="2727403"/>
    <lineage>
        <taxon>Eukaryota</taxon>
        <taxon>Viridiplantae</taxon>
        <taxon>Streptophyta</taxon>
        <taxon>Embryophyta</taxon>
        <taxon>Tracheophyta</taxon>
        <taxon>Spermatophyta</taxon>
        <taxon>Magnoliopsida</taxon>
        <taxon>eudicotyledons</taxon>
        <taxon>Gunneridae</taxon>
        <taxon>Pentapetalae</taxon>
        <taxon>asterids</taxon>
        <taxon>lamiids</taxon>
        <taxon>Lamiales</taxon>
        <taxon>Pedaliaceae</taxon>
        <taxon>Sesamum</taxon>
    </lineage>
</organism>
<evidence type="ECO:0000259" key="1">
    <source>
        <dbReference type="Pfam" id="PF07727"/>
    </source>
</evidence>
<dbReference type="InterPro" id="IPR013103">
    <property type="entry name" value="RVT_2"/>
</dbReference>